<feature type="domain" description="DJ-1/PfpI" evidence="1">
    <location>
        <begin position="8"/>
        <end position="169"/>
    </location>
</feature>
<evidence type="ECO:0000313" key="3">
    <source>
        <dbReference type="EMBL" id="SEW21435.1"/>
    </source>
</evidence>
<evidence type="ECO:0000313" key="4">
    <source>
        <dbReference type="Proteomes" id="UP000199310"/>
    </source>
</evidence>
<dbReference type="AlphaFoldDB" id="A0A1I0Q3C4"/>
<dbReference type="InterPro" id="IPR050325">
    <property type="entry name" value="Prot/Nucl_acid_deglycase"/>
</dbReference>
<keyword evidence="3" id="KW-0378">Hydrolase</keyword>
<dbReference type="Pfam" id="PF06445">
    <property type="entry name" value="GyrI-like"/>
    <property type="match status" value="1"/>
</dbReference>
<dbReference type="PANTHER" id="PTHR48094">
    <property type="entry name" value="PROTEIN/NUCLEIC ACID DEGLYCASE DJ-1-RELATED"/>
    <property type="match status" value="1"/>
</dbReference>
<feature type="domain" description="GyrI-like small molecule binding" evidence="2">
    <location>
        <begin position="201"/>
        <end position="340"/>
    </location>
</feature>
<evidence type="ECO:0000259" key="2">
    <source>
        <dbReference type="Pfam" id="PF06445"/>
    </source>
</evidence>
<dbReference type="STRING" id="29529.SAMN04488122_1195"/>
<dbReference type="Gene3D" id="3.40.50.880">
    <property type="match status" value="1"/>
</dbReference>
<dbReference type="InterPro" id="IPR011256">
    <property type="entry name" value="Reg_factor_effector_dom_sf"/>
</dbReference>
<dbReference type="EMBL" id="FOJG01000001">
    <property type="protein sequence ID" value="SEW21435.1"/>
    <property type="molecule type" value="Genomic_DNA"/>
</dbReference>
<protein>
    <submittedName>
        <fullName evidence="3">Putative intracellular protease/amidase</fullName>
    </submittedName>
</protein>
<name>A0A1I0Q3C4_9BACT</name>
<organism evidence="3 4">
    <name type="scientific">Chitinophaga arvensicola</name>
    <dbReference type="NCBI Taxonomy" id="29529"/>
    <lineage>
        <taxon>Bacteria</taxon>
        <taxon>Pseudomonadati</taxon>
        <taxon>Bacteroidota</taxon>
        <taxon>Chitinophagia</taxon>
        <taxon>Chitinophagales</taxon>
        <taxon>Chitinophagaceae</taxon>
        <taxon>Chitinophaga</taxon>
    </lineage>
</organism>
<dbReference type="Pfam" id="PF01965">
    <property type="entry name" value="DJ-1_PfpI"/>
    <property type="match status" value="1"/>
</dbReference>
<keyword evidence="3" id="KW-0645">Protease</keyword>
<dbReference type="GO" id="GO:0005737">
    <property type="term" value="C:cytoplasm"/>
    <property type="evidence" value="ECO:0007669"/>
    <property type="project" value="TreeGrafter"/>
</dbReference>
<dbReference type="Gene3D" id="3.20.80.10">
    <property type="entry name" value="Regulatory factor, effector binding domain"/>
    <property type="match status" value="1"/>
</dbReference>
<dbReference type="InterPro" id="IPR029062">
    <property type="entry name" value="Class_I_gatase-like"/>
</dbReference>
<gene>
    <name evidence="3" type="ORF">SAMN04488122_1195</name>
</gene>
<proteinExistence type="predicted"/>
<dbReference type="SUPFAM" id="SSF55136">
    <property type="entry name" value="Probable bacterial effector-binding domain"/>
    <property type="match status" value="1"/>
</dbReference>
<dbReference type="GO" id="GO:0006508">
    <property type="term" value="P:proteolysis"/>
    <property type="evidence" value="ECO:0007669"/>
    <property type="project" value="UniProtKB-KW"/>
</dbReference>
<accession>A0A1I0Q3C4</accession>
<dbReference type="GO" id="GO:0008233">
    <property type="term" value="F:peptidase activity"/>
    <property type="evidence" value="ECO:0007669"/>
    <property type="project" value="UniProtKB-KW"/>
</dbReference>
<dbReference type="Proteomes" id="UP000199310">
    <property type="component" value="Unassembled WGS sequence"/>
</dbReference>
<dbReference type="OrthoDB" id="6003696at2"/>
<reference evidence="4" key="1">
    <citation type="submission" date="2016-10" db="EMBL/GenBank/DDBJ databases">
        <authorList>
            <person name="Varghese N."/>
            <person name="Submissions S."/>
        </authorList>
    </citation>
    <scope>NUCLEOTIDE SEQUENCE [LARGE SCALE GENOMIC DNA]</scope>
    <source>
        <strain evidence="4">DSM 3695</strain>
    </source>
</reference>
<dbReference type="SUPFAM" id="SSF52317">
    <property type="entry name" value="Class I glutamine amidotransferase-like"/>
    <property type="match status" value="1"/>
</dbReference>
<evidence type="ECO:0000259" key="1">
    <source>
        <dbReference type="Pfam" id="PF01965"/>
    </source>
</evidence>
<dbReference type="InterPro" id="IPR029442">
    <property type="entry name" value="GyrI-like"/>
</dbReference>
<dbReference type="InterPro" id="IPR002818">
    <property type="entry name" value="DJ-1/PfpI"/>
</dbReference>
<dbReference type="PANTHER" id="PTHR48094:SF19">
    <property type="entry name" value="DJ-1_PFPI DOMAIN-CONTAINING PROTEIN"/>
    <property type="match status" value="1"/>
</dbReference>
<sequence>MNQLRNCYVFVFEGYSDWEPALAMYGIGTFTDVNIVTFSLTGEAVSSGGKLQVQPQASLAQALEADIDLLILPGGEAMEHGANTELIPLIEQLLAQQKTIAAICGATSLLAQHGFLDHITHTSNNLEVLKMMAPDYKGAAQYQDIPAVADKQVITASGTAMIPFAKAIFQHFNLLETENLQFWFNFFDNNAVLPEMLPALSFHFFYQRYETNYQGMMALVRTAIREVYLEAAKAGLEVCGAPAWHYHNFDGQPDTIFTLDIGLPVTSVLPVSAPWHCETLPPFNCVSMQHRGQWDKLADTYGSLFAGLQLLNKQPNGYTREQYLRYNFEQPEQNITNIQIGLQ</sequence>
<keyword evidence="4" id="KW-1185">Reference proteome</keyword>
<dbReference type="RefSeq" id="WP_089891804.1">
    <property type="nucleotide sequence ID" value="NZ_FOJG01000001.1"/>
</dbReference>